<dbReference type="InterPro" id="IPR058678">
    <property type="entry name" value="ARM_PUB"/>
</dbReference>
<accession>A0A199W5T8</accession>
<dbReference type="InterPro" id="IPR016024">
    <property type="entry name" value="ARM-type_fold"/>
</dbReference>
<dbReference type="Gene3D" id="1.25.10.10">
    <property type="entry name" value="Leucine-rich Repeat Variant"/>
    <property type="match status" value="1"/>
</dbReference>
<organism evidence="7 8">
    <name type="scientific">Ananas comosus</name>
    <name type="common">Pineapple</name>
    <name type="synonym">Ananas ananas</name>
    <dbReference type="NCBI Taxonomy" id="4615"/>
    <lineage>
        <taxon>Eukaryota</taxon>
        <taxon>Viridiplantae</taxon>
        <taxon>Streptophyta</taxon>
        <taxon>Embryophyta</taxon>
        <taxon>Tracheophyta</taxon>
        <taxon>Spermatophyta</taxon>
        <taxon>Magnoliopsida</taxon>
        <taxon>Liliopsida</taxon>
        <taxon>Poales</taxon>
        <taxon>Bromeliaceae</taxon>
        <taxon>Bromelioideae</taxon>
        <taxon>Ananas</taxon>
    </lineage>
</organism>
<dbReference type="Pfam" id="PF25598">
    <property type="entry name" value="ARM_PUB"/>
    <property type="match status" value="1"/>
</dbReference>
<dbReference type="InterPro" id="IPR013083">
    <property type="entry name" value="Znf_RING/FYVE/PHD"/>
</dbReference>
<evidence type="ECO:0000259" key="6">
    <source>
        <dbReference type="PROSITE" id="PS51698"/>
    </source>
</evidence>
<dbReference type="Gene3D" id="3.30.40.10">
    <property type="entry name" value="Zinc/RING finger domain, C3HC4 (zinc finger)"/>
    <property type="match status" value="1"/>
</dbReference>
<dbReference type="GO" id="GO:0016567">
    <property type="term" value="P:protein ubiquitination"/>
    <property type="evidence" value="ECO:0007669"/>
    <property type="project" value="UniProtKB-UniRule"/>
</dbReference>
<dbReference type="EC" id="2.3.2.27" evidence="5"/>
<dbReference type="STRING" id="4615.A0A199W5T8"/>
<keyword evidence="3 5" id="KW-0808">Transferase</keyword>
<keyword evidence="4 5" id="KW-0833">Ubl conjugation pathway</keyword>
<proteinExistence type="predicted"/>
<evidence type="ECO:0000313" key="8">
    <source>
        <dbReference type="Proteomes" id="UP000092600"/>
    </source>
</evidence>
<dbReference type="SMART" id="SM00504">
    <property type="entry name" value="Ubox"/>
    <property type="match status" value="1"/>
</dbReference>
<dbReference type="Proteomes" id="UP000092600">
    <property type="component" value="Unassembled WGS sequence"/>
</dbReference>
<sequence length="424" mass="47068">MAEVEVPPYFLCPISLQIMRDPVTLSTGITYDRESIERWIFSEKHDVCPVTKQPLCPVDPELTPNHTLRRLTQSWCAANASSGIERFPTPRQPVNRAQVVRLLEEAKLPHSQISTFRKLKSIVAESDRNKRCVEAAGAVDFLVSVIMNATNYLIREQQEGGGGEELWERLEPSTRACDEALLILHSLQISEQSRATVIQKNAGFIDTLAAIMSRSNYRSRAHAVQILKSLLSVMTPTQKINTSKQLIEEVVDVVEDRVSYPAVKAALQILAMICTSDRRNKVMAVEAGAVPAMIELLLDETEKRVCEMALMALDQLCGCAEGRAALADHAAGMAVVSKKILRVSEVASEMAVRVLHSLAKYSATKAVADEMLQVGVVSKMFLVLSQVNCGLKTKEKAREIVKLHARVWRESPCLGHFKHYYSSS</sequence>
<evidence type="ECO:0000256" key="2">
    <source>
        <dbReference type="ARBA" id="ARBA00004906"/>
    </source>
</evidence>
<evidence type="ECO:0000256" key="1">
    <source>
        <dbReference type="ARBA" id="ARBA00000900"/>
    </source>
</evidence>
<evidence type="ECO:0000256" key="3">
    <source>
        <dbReference type="ARBA" id="ARBA00022679"/>
    </source>
</evidence>
<dbReference type="CDD" id="cd16664">
    <property type="entry name" value="RING-Ubox_PUB"/>
    <property type="match status" value="1"/>
</dbReference>
<evidence type="ECO:0000313" key="7">
    <source>
        <dbReference type="EMBL" id="OAY84669.1"/>
    </source>
</evidence>
<gene>
    <name evidence="7" type="ORF">ACMD2_07160</name>
</gene>
<evidence type="ECO:0000256" key="5">
    <source>
        <dbReference type="RuleBase" id="RU369093"/>
    </source>
</evidence>
<reference evidence="7 8" key="1">
    <citation type="journal article" date="2016" name="DNA Res.">
        <title>The draft genome of MD-2 pineapple using hybrid error correction of long reads.</title>
        <authorList>
            <person name="Redwan R.M."/>
            <person name="Saidin A."/>
            <person name="Kumar S.V."/>
        </authorList>
    </citation>
    <scope>NUCLEOTIDE SEQUENCE [LARGE SCALE GENOMIC DNA]</scope>
    <source>
        <strain evidence="8">cv. MD2</strain>
        <tissue evidence="7">Leaf</tissue>
    </source>
</reference>
<comment type="catalytic activity">
    <reaction evidence="1 5">
        <text>S-ubiquitinyl-[E2 ubiquitin-conjugating enzyme]-L-cysteine + [acceptor protein]-L-lysine = [E2 ubiquitin-conjugating enzyme]-L-cysteine + N(6)-ubiquitinyl-[acceptor protein]-L-lysine.</text>
        <dbReference type="EC" id="2.3.2.27"/>
    </reaction>
</comment>
<dbReference type="InterPro" id="IPR045185">
    <property type="entry name" value="PUB22/23/24-like"/>
</dbReference>
<comment type="function">
    <text evidence="5">Functions as an E3 ubiquitin ligase.</text>
</comment>
<dbReference type="Pfam" id="PF04564">
    <property type="entry name" value="U-box"/>
    <property type="match status" value="1"/>
</dbReference>
<dbReference type="AlphaFoldDB" id="A0A199W5T8"/>
<feature type="domain" description="U-box" evidence="6">
    <location>
        <begin position="5"/>
        <end position="82"/>
    </location>
</feature>
<dbReference type="InterPro" id="IPR003613">
    <property type="entry name" value="Ubox_domain"/>
</dbReference>
<dbReference type="PANTHER" id="PTHR22849:SF168">
    <property type="entry name" value="U-BOX DOMAIN-CONTAINING PROTEIN"/>
    <property type="match status" value="1"/>
</dbReference>
<dbReference type="SUPFAM" id="SSF48371">
    <property type="entry name" value="ARM repeat"/>
    <property type="match status" value="1"/>
</dbReference>
<comment type="pathway">
    <text evidence="2 5">Protein modification; protein ubiquitination.</text>
</comment>
<dbReference type="InterPro" id="IPR045210">
    <property type="entry name" value="RING-Ubox_PUB"/>
</dbReference>
<comment type="caution">
    <text evidence="7">The sequence shown here is derived from an EMBL/GenBank/DDBJ whole genome shotgun (WGS) entry which is preliminary data.</text>
</comment>
<dbReference type="EMBL" id="LSRQ01000188">
    <property type="protein sequence ID" value="OAY84669.1"/>
    <property type="molecule type" value="Genomic_DNA"/>
</dbReference>
<dbReference type="InterPro" id="IPR011989">
    <property type="entry name" value="ARM-like"/>
</dbReference>
<dbReference type="PROSITE" id="PS51698">
    <property type="entry name" value="U_BOX"/>
    <property type="match status" value="1"/>
</dbReference>
<dbReference type="PANTHER" id="PTHR22849">
    <property type="entry name" value="WDSAM1 PROTEIN"/>
    <property type="match status" value="1"/>
</dbReference>
<evidence type="ECO:0000256" key="4">
    <source>
        <dbReference type="ARBA" id="ARBA00022786"/>
    </source>
</evidence>
<dbReference type="GO" id="GO:0061630">
    <property type="term" value="F:ubiquitin protein ligase activity"/>
    <property type="evidence" value="ECO:0007669"/>
    <property type="project" value="UniProtKB-UniRule"/>
</dbReference>
<name>A0A199W5T8_ANACO</name>
<dbReference type="UniPathway" id="UPA00143"/>
<dbReference type="SUPFAM" id="SSF57850">
    <property type="entry name" value="RING/U-box"/>
    <property type="match status" value="1"/>
</dbReference>
<protein>
    <recommendedName>
        <fullName evidence="5 6">U-box domain-containing protein</fullName>
        <ecNumber evidence="5">2.3.2.27</ecNumber>
    </recommendedName>
    <alternativeName>
        <fullName evidence="5">RING-type E3 ubiquitin transferase PUB</fullName>
    </alternativeName>
</protein>